<evidence type="ECO:0000313" key="1">
    <source>
        <dbReference type="EMBL" id="GMA36137.1"/>
    </source>
</evidence>
<organism evidence="1 2">
    <name type="scientific">Demequina litorisediminis</name>
    <dbReference type="NCBI Taxonomy" id="1849022"/>
    <lineage>
        <taxon>Bacteria</taxon>
        <taxon>Bacillati</taxon>
        <taxon>Actinomycetota</taxon>
        <taxon>Actinomycetes</taxon>
        <taxon>Micrococcales</taxon>
        <taxon>Demequinaceae</taxon>
        <taxon>Demequina</taxon>
    </lineage>
</organism>
<comment type="caution">
    <text evidence="1">The sequence shown here is derived from an EMBL/GenBank/DDBJ whole genome shotgun (WGS) entry which is preliminary data.</text>
</comment>
<protein>
    <recommendedName>
        <fullName evidence="3">Winged helix-turn-helix domain-containing protein</fullName>
    </recommendedName>
</protein>
<dbReference type="Pfam" id="PF06224">
    <property type="entry name" value="AlkZ-like"/>
    <property type="match status" value="1"/>
</dbReference>
<dbReference type="RefSeq" id="WP_284328407.1">
    <property type="nucleotide sequence ID" value="NZ_BSUN01000001.1"/>
</dbReference>
<dbReference type="EMBL" id="BSUN01000001">
    <property type="protein sequence ID" value="GMA36137.1"/>
    <property type="molecule type" value="Genomic_DNA"/>
</dbReference>
<evidence type="ECO:0008006" key="3">
    <source>
        <dbReference type="Google" id="ProtNLM"/>
    </source>
</evidence>
<name>A0ABQ6IG45_9MICO</name>
<dbReference type="InterPro" id="IPR009351">
    <property type="entry name" value="AlkZ-like"/>
</dbReference>
<gene>
    <name evidence="1" type="ORF">GCM10025876_23410</name>
</gene>
<dbReference type="PANTHER" id="PTHR30528:SF0">
    <property type="entry name" value="CYTOPLASMIC PROTEIN"/>
    <property type="match status" value="1"/>
</dbReference>
<evidence type="ECO:0000313" key="2">
    <source>
        <dbReference type="Proteomes" id="UP001157125"/>
    </source>
</evidence>
<dbReference type="Proteomes" id="UP001157125">
    <property type="component" value="Unassembled WGS sequence"/>
</dbReference>
<proteinExistence type="predicted"/>
<reference evidence="2" key="1">
    <citation type="journal article" date="2019" name="Int. J. Syst. Evol. Microbiol.">
        <title>The Global Catalogue of Microorganisms (GCM) 10K type strain sequencing project: providing services to taxonomists for standard genome sequencing and annotation.</title>
        <authorList>
            <consortium name="The Broad Institute Genomics Platform"/>
            <consortium name="The Broad Institute Genome Sequencing Center for Infectious Disease"/>
            <person name="Wu L."/>
            <person name="Ma J."/>
        </authorList>
    </citation>
    <scope>NUCLEOTIDE SEQUENCE [LARGE SCALE GENOMIC DNA]</scope>
    <source>
        <strain evidence="2">NBRC 112299</strain>
    </source>
</reference>
<sequence length="385" mass="42296">MNVLTRAHYMPLYSRLGPYDTAMADHVLWGHERGHAAEAFEHWGHEASVMPHDLLPLMHHRMVGGTSWKARTRDELEERHPGLLERVTRAVEAEGPVIARDLEHLAPPQGPRGDWWDRSDVKRALEYLFITGGVAASRGRHFARTYDAASRAWGLSAADATSDWGLPTEEARQALFDRALVAVGIGTPRDLADHFRLPYTGSAEGRGALDWAESAVERGLASWVTVEGWAERALLATGAVDPGRATATALLSPFDPVCWFRPRLKRMFDVEYRIEIYTPAPQRQYGYYCLPLLVGDQIPARFDLKADRKAGALLVQAAWREPGRAPGARRLPQAAVARAAVRELTTMARWLGLESVSVAPRGDLAPDVASALVPRTGGAADAALG</sequence>
<dbReference type="PANTHER" id="PTHR30528">
    <property type="entry name" value="CYTOPLASMIC PROTEIN"/>
    <property type="match status" value="1"/>
</dbReference>
<accession>A0ABQ6IG45</accession>
<keyword evidence="2" id="KW-1185">Reference proteome</keyword>